<gene>
    <name evidence="3" type="ORF">SAMN04487940_105100</name>
</gene>
<name>A0A975ZN41_9RHOB</name>
<evidence type="ECO:0000259" key="2">
    <source>
        <dbReference type="Pfam" id="PF20352"/>
    </source>
</evidence>
<reference evidence="3 4" key="1">
    <citation type="submission" date="2016-10" db="EMBL/GenBank/DDBJ databases">
        <authorList>
            <person name="Varghese N."/>
            <person name="Submissions S."/>
        </authorList>
    </citation>
    <scope>NUCLEOTIDE SEQUENCE [LARGE SCALE GENOMIC DNA]</scope>
    <source>
        <strain evidence="3 4">FF3</strain>
    </source>
</reference>
<keyword evidence="1" id="KW-0732">Signal</keyword>
<accession>A0A975ZN41</accession>
<evidence type="ECO:0000313" key="3">
    <source>
        <dbReference type="EMBL" id="SEJ35899.1"/>
    </source>
</evidence>
<dbReference type="AlphaFoldDB" id="A0A975ZN41"/>
<dbReference type="Proteomes" id="UP000182932">
    <property type="component" value="Unassembled WGS sequence"/>
</dbReference>
<protein>
    <recommendedName>
        <fullName evidence="2">DUF6647 domain-containing protein</fullName>
    </recommendedName>
</protein>
<proteinExistence type="predicted"/>
<comment type="caution">
    <text evidence="3">The sequence shown here is derived from an EMBL/GenBank/DDBJ whole genome shotgun (WGS) entry which is preliminary data.</text>
</comment>
<dbReference type="EMBL" id="FNYY01000005">
    <property type="protein sequence ID" value="SEJ35899.1"/>
    <property type="molecule type" value="Genomic_DNA"/>
</dbReference>
<organism evidence="3 4">
    <name type="scientific">Marinovum algicola</name>
    <dbReference type="NCBI Taxonomy" id="42444"/>
    <lineage>
        <taxon>Bacteria</taxon>
        <taxon>Pseudomonadati</taxon>
        <taxon>Pseudomonadota</taxon>
        <taxon>Alphaproteobacteria</taxon>
        <taxon>Rhodobacterales</taxon>
        <taxon>Roseobacteraceae</taxon>
        <taxon>Marinovum</taxon>
    </lineage>
</organism>
<feature type="domain" description="DUF6647" evidence="2">
    <location>
        <begin position="18"/>
        <end position="177"/>
    </location>
</feature>
<evidence type="ECO:0000313" key="4">
    <source>
        <dbReference type="Proteomes" id="UP000182932"/>
    </source>
</evidence>
<evidence type="ECO:0000256" key="1">
    <source>
        <dbReference type="SAM" id="SignalP"/>
    </source>
</evidence>
<dbReference type="InterPro" id="IPR046589">
    <property type="entry name" value="DUF6647"/>
</dbReference>
<dbReference type="GeneID" id="80818067"/>
<dbReference type="Pfam" id="PF20352">
    <property type="entry name" value="DUF6647"/>
    <property type="match status" value="1"/>
</dbReference>
<keyword evidence="4" id="KW-1185">Reference proteome</keyword>
<feature type="signal peptide" evidence="1">
    <location>
        <begin position="1"/>
        <end position="28"/>
    </location>
</feature>
<feature type="chain" id="PRO_5037883143" description="DUF6647 domain-containing protein" evidence="1">
    <location>
        <begin position="29"/>
        <end position="177"/>
    </location>
</feature>
<sequence length="177" mass="19722">MTFPFRASLALARTGALCLILSLLPAAAEPADPLAWRTAPTLVELVAHLDDWLDRRSDLPRRAQPPAVRLVSAARAAALDGLSSRHAALRGLYDAEAQVIWLIRPWSPRDPFDVSTLLHELAHHRQAEARHWYCPGAQELPAYRLQQAWLNELGLEPEVNWIAVVLESGCTPRDIHP</sequence>
<dbReference type="RefSeq" id="WP_074836199.1">
    <property type="nucleotide sequence ID" value="NZ_FNYY01000005.1"/>
</dbReference>